<dbReference type="EMBL" id="LBVT01000008">
    <property type="protein sequence ID" value="KKQ92295.1"/>
    <property type="molecule type" value="Genomic_DNA"/>
</dbReference>
<dbReference type="GO" id="GO:0003824">
    <property type="term" value="F:catalytic activity"/>
    <property type="evidence" value="ECO:0007669"/>
    <property type="project" value="InterPro"/>
</dbReference>
<gene>
    <name evidence="2" type="ORF">UT16_C0008G0010</name>
</gene>
<reference evidence="2 3" key="1">
    <citation type="journal article" date="2015" name="Nature">
        <title>rRNA introns, odd ribosomes, and small enigmatic genomes across a large radiation of phyla.</title>
        <authorList>
            <person name="Brown C.T."/>
            <person name="Hug L.A."/>
            <person name="Thomas B.C."/>
            <person name="Sharon I."/>
            <person name="Castelle C.J."/>
            <person name="Singh A."/>
            <person name="Wilkins M.J."/>
            <person name="Williams K.H."/>
            <person name="Banfield J.F."/>
        </authorList>
    </citation>
    <scope>NUCLEOTIDE SEQUENCE [LARGE SCALE GENOMIC DNA]</scope>
</reference>
<dbReference type="InterPro" id="IPR002125">
    <property type="entry name" value="CMP_dCMP_dom"/>
</dbReference>
<evidence type="ECO:0000259" key="1">
    <source>
        <dbReference type="Pfam" id="PF00383"/>
    </source>
</evidence>
<feature type="domain" description="CMP/dCMP-type deaminase" evidence="1">
    <location>
        <begin position="18"/>
        <end position="108"/>
    </location>
</feature>
<accession>A0A0G0LWA0</accession>
<dbReference type="Gene3D" id="3.40.140.10">
    <property type="entry name" value="Cytidine Deaminase, domain 2"/>
    <property type="match status" value="1"/>
</dbReference>
<evidence type="ECO:0000313" key="2">
    <source>
        <dbReference type="EMBL" id="KKQ92295.1"/>
    </source>
</evidence>
<evidence type="ECO:0000313" key="3">
    <source>
        <dbReference type="Proteomes" id="UP000034706"/>
    </source>
</evidence>
<dbReference type="AlphaFoldDB" id="A0A0G0LWA0"/>
<dbReference type="Proteomes" id="UP000034706">
    <property type="component" value="Unassembled WGS sequence"/>
</dbReference>
<protein>
    <recommendedName>
        <fullName evidence="1">CMP/dCMP-type deaminase domain-containing protein</fullName>
    </recommendedName>
</protein>
<name>A0A0G0LWA0_9BACT</name>
<dbReference type="SUPFAM" id="SSF53927">
    <property type="entry name" value="Cytidine deaminase-like"/>
    <property type="match status" value="1"/>
</dbReference>
<sequence length="126" mass="14163">MNKNNGARALSIDICARSSYKIQVGAVLTDKNGRIFAWGWNHPSADGFTEHAEAHAVSRANHYRLRGSRLIVAGRKQKNGSWVWVLSKPCERKCLPMALNLGISEVEFITPSGDWEILKLKYARVR</sequence>
<dbReference type="Pfam" id="PF00383">
    <property type="entry name" value="dCMP_cyt_deam_1"/>
    <property type="match status" value="1"/>
</dbReference>
<comment type="caution">
    <text evidence="2">The sequence shown here is derived from an EMBL/GenBank/DDBJ whole genome shotgun (WGS) entry which is preliminary data.</text>
</comment>
<organism evidence="2 3">
    <name type="scientific">Candidatus Azambacteria bacterium GW2011_GWA2_39_10</name>
    <dbReference type="NCBI Taxonomy" id="1618611"/>
    <lineage>
        <taxon>Bacteria</taxon>
        <taxon>Candidatus Azamiibacteriota</taxon>
    </lineage>
</organism>
<dbReference type="InterPro" id="IPR016193">
    <property type="entry name" value="Cytidine_deaminase-like"/>
</dbReference>
<proteinExistence type="predicted"/>